<dbReference type="RefSeq" id="WP_110360873.1">
    <property type="nucleotide sequence ID" value="NZ_QFLI01000004.1"/>
</dbReference>
<reference evidence="3 4" key="1">
    <citation type="submission" date="2018-05" db="EMBL/GenBank/DDBJ databases">
        <title>Marinifilum breve JC075T sp. nov., a marine bacterium isolated from Yongle Blue Hole in the South China Sea.</title>
        <authorList>
            <person name="Fu T."/>
        </authorList>
    </citation>
    <scope>NUCLEOTIDE SEQUENCE [LARGE SCALE GENOMIC DNA]</scope>
    <source>
        <strain evidence="3 4">JC075</strain>
    </source>
</reference>
<dbReference type="OrthoDB" id="1099953at2"/>
<protein>
    <submittedName>
        <fullName evidence="3">Uncharacterized protein</fullName>
    </submittedName>
</protein>
<evidence type="ECO:0000259" key="2">
    <source>
        <dbReference type="Pfam" id="PF14848"/>
    </source>
</evidence>
<evidence type="ECO:0000313" key="4">
    <source>
        <dbReference type="Proteomes" id="UP000248079"/>
    </source>
</evidence>
<dbReference type="AlphaFoldDB" id="A0A2V3ZXP3"/>
<dbReference type="Gene3D" id="2.70.50.70">
    <property type="match status" value="1"/>
</dbReference>
<dbReference type="Pfam" id="PF14848">
    <property type="entry name" value="HU-DNA_bdg"/>
    <property type="match status" value="1"/>
</dbReference>
<sequence length="239" mass="27054">MSTKEISLLLYPNNISNQKNDYYAQVRYVGTITNNDIADLMIAEGSEYHKESIIDILTRCDRIKMEKLAEGYKINTELFQSHLSVKGHFNASSGSVDPDEHQVKLKFSATKRMRELLTKSKFRILGLANTKPIIGRVIDLTTQSENKLITPGQVLQIEGKRLKIIGDDPGVGVYLIDQKSNERIKCKQEIGNEPQKLLILLPNLQSGKYLLEVCTQFAMNRKLVNTTLSASFHLPLYVK</sequence>
<evidence type="ECO:0000259" key="1">
    <source>
        <dbReference type="Pfam" id="PF14734"/>
    </source>
</evidence>
<dbReference type="CDD" id="cd13833">
    <property type="entry name" value="HU_IHF_like"/>
    <property type="match status" value="1"/>
</dbReference>
<feature type="domain" description="Bvu-2165-like IHF-HU-like DNA-binding" evidence="2">
    <location>
        <begin position="7"/>
        <end position="126"/>
    </location>
</feature>
<feature type="domain" description="DUF4469" evidence="1">
    <location>
        <begin position="134"/>
        <end position="226"/>
    </location>
</feature>
<dbReference type="CDD" id="cd12843">
    <property type="entry name" value="Bvu_2165_C_like"/>
    <property type="match status" value="1"/>
</dbReference>
<dbReference type="EMBL" id="QFLI01000004">
    <property type="protein sequence ID" value="PXY01242.1"/>
    <property type="molecule type" value="Genomic_DNA"/>
</dbReference>
<dbReference type="InterPro" id="IPR027824">
    <property type="entry name" value="DUF4469"/>
</dbReference>
<organism evidence="3 4">
    <name type="scientific">Marinifilum breve</name>
    <dbReference type="NCBI Taxonomy" id="2184082"/>
    <lineage>
        <taxon>Bacteria</taxon>
        <taxon>Pseudomonadati</taxon>
        <taxon>Bacteroidota</taxon>
        <taxon>Bacteroidia</taxon>
        <taxon>Marinilabiliales</taxon>
        <taxon>Marinifilaceae</taxon>
    </lineage>
</organism>
<keyword evidence="4" id="KW-1185">Reference proteome</keyword>
<dbReference type="Pfam" id="PF14734">
    <property type="entry name" value="DUF4469"/>
    <property type="match status" value="1"/>
</dbReference>
<dbReference type="Proteomes" id="UP000248079">
    <property type="component" value="Unassembled WGS sequence"/>
</dbReference>
<comment type="caution">
    <text evidence="3">The sequence shown here is derived from an EMBL/GenBank/DDBJ whole genome shotgun (WGS) entry which is preliminary data.</text>
</comment>
<evidence type="ECO:0000313" key="3">
    <source>
        <dbReference type="EMBL" id="PXY01242.1"/>
    </source>
</evidence>
<dbReference type="InterPro" id="IPR049893">
    <property type="entry name" value="Bvu_2165-like_IHF-HU-DNA_bdg"/>
</dbReference>
<accession>A0A2V3ZXP3</accession>
<proteinExistence type="predicted"/>
<name>A0A2V3ZXP3_9BACT</name>
<gene>
    <name evidence="3" type="ORF">DF185_11390</name>
</gene>